<keyword evidence="3" id="KW-1185">Reference proteome</keyword>
<dbReference type="AlphaFoldDB" id="A0AAP5IEC0"/>
<keyword evidence="1" id="KW-0472">Membrane</keyword>
<feature type="transmembrane region" description="Helical" evidence="1">
    <location>
        <begin position="94"/>
        <end position="117"/>
    </location>
</feature>
<keyword evidence="1" id="KW-1133">Transmembrane helix</keyword>
<dbReference type="EMBL" id="JAALHA020000026">
    <property type="protein sequence ID" value="MDR9899684.1"/>
    <property type="molecule type" value="Genomic_DNA"/>
</dbReference>
<gene>
    <name evidence="2" type="ORF">G7B40_034765</name>
</gene>
<name>A0AAP5IEC0_9CYAN</name>
<dbReference type="Proteomes" id="UP000667802">
    <property type="component" value="Unassembled WGS sequence"/>
</dbReference>
<evidence type="ECO:0000313" key="2">
    <source>
        <dbReference type="EMBL" id="MDR9899684.1"/>
    </source>
</evidence>
<proteinExistence type="predicted"/>
<dbReference type="RefSeq" id="WP_208339332.1">
    <property type="nucleotide sequence ID" value="NZ_CAWQFN010000520.1"/>
</dbReference>
<reference evidence="3" key="1">
    <citation type="journal article" date="2021" name="Science">
        <title>Hunting the eagle killer: A cyanobacterial neurotoxin causes vacuolar myelinopathy.</title>
        <authorList>
            <person name="Breinlinger S."/>
            <person name="Phillips T.J."/>
            <person name="Haram B.N."/>
            <person name="Mares J."/>
            <person name="Martinez Yerena J.A."/>
            <person name="Hrouzek P."/>
            <person name="Sobotka R."/>
            <person name="Henderson W.M."/>
            <person name="Schmieder P."/>
            <person name="Williams S.M."/>
            <person name="Lauderdale J.D."/>
            <person name="Wilde H.D."/>
            <person name="Gerrin W."/>
            <person name="Kust A."/>
            <person name="Washington J.W."/>
            <person name="Wagner C."/>
            <person name="Geier B."/>
            <person name="Liebeke M."/>
            <person name="Enke H."/>
            <person name="Niedermeyer T.H.J."/>
            <person name="Wilde S.B."/>
        </authorList>
    </citation>
    <scope>NUCLEOTIDE SEQUENCE [LARGE SCALE GENOMIC DNA]</scope>
    <source>
        <strain evidence="3">Thurmond2011</strain>
    </source>
</reference>
<evidence type="ECO:0000256" key="1">
    <source>
        <dbReference type="SAM" id="Phobius"/>
    </source>
</evidence>
<comment type="caution">
    <text evidence="2">The sequence shown here is derived from an EMBL/GenBank/DDBJ whole genome shotgun (WGS) entry which is preliminary data.</text>
</comment>
<organism evidence="2 3">
    <name type="scientific">Aetokthonos hydrillicola Thurmond2011</name>
    <dbReference type="NCBI Taxonomy" id="2712845"/>
    <lineage>
        <taxon>Bacteria</taxon>
        <taxon>Bacillati</taxon>
        <taxon>Cyanobacteriota</taxon>
        <taxon>Cyanophyceae</taxon>
        <taxon>Nostocales</taxon>
        <taxon>Hapalosiphonaceae</taxon>
        <taxon>Aetokthonos</taxon>
    </lineage>
</organism>
<evidence type="ECO:0000313" key="3">
    <source>
        <dbReference type="Proteomes" id="UP000667802"/>
    </source>
</evidence>
<sequence length="139" mass="16148">MKSKSSQNHLNKNAASNDRFVQHFFARIPDQTAATFNKAQLTALKEVFGDRLAKRHAVDIRLSIPFFRKGYYFVLLLGKERRSKERRSSQNYRISNITFFAIFSILLIAFLIGSFHLTTDSLRIDTTPNKELRKNSETF</sequence>
<protein>
    <submittedName>
        <fullName evidence="2">Uncharacterized protein</fullName>
    </submittedName>
</protein>
<keyword evidence="1" id="KW-0812">Transmembrane</keyword>
<accession>A0AAP5IEC0</accession>